<protein>
    <submittedName>
        <fullName evidence="5">HK97 family phage prohead protease</fullName>
    </submittedName>
</protein>
<sequence>MSDVEKRSYAGEVRAESRDDEPTHIIGYGSVFNTMSEVMWGFREIIMPGAFDDVLEDDVRGLFNHDPNFILGRSKAGTLSLSVDETGLKYDIIAPDNPTIRDLVIAPLKRGDITQSSFAFKIARNGDEWYENDDGVIIREIHKISRLYDVSPVTYPAYQEASSTARSLEAWKEARDSGTIAKAVSQKAARERFLSLINAK</sequence>
<accession>A0A369Z167</accession>
<evidence type="ECO:0000313" key="5">
    <source>
        <dbReference type="EMBL" id="RDE90223.1"/>
    </source>
</evidence>
<organism evidence="5 6">
    <name type="scientific">Haemophilus parainfluenzae</name>
    <dbReference type="NCBI Taxonomy" id="729"/>
    <lineage>
        <taxon>Bacteria</taxon>
        <taxon>Pseudomonadati</taxon>
        <taxon>Pseudomonadota</taxon>
        <taxon>Gammaproteobacteria</taxon>
        <taxon>Pasteurellales</taxon>
        <taxon>Pasteurellaceae</taxon>
        <taxon>Haemophilus</taxon>
    </lineage>
</organism>
<dbReference type="Proteomes" id="UP000253910">
    <property type="component" value="Unassembled WGS sequence"/>
</dbReference>
<keyword evidence="2 5" id="KW-0645">Protease</keyword>
<name>A0A369Z167_HAEPA</name>
<dbReference type="EMBL" id="QEPW01000012">
    <property type="protein sequence ID" value="RDE90223.1"/>
    <property type="molecule type" value="Genomic_DNA"/>
</dbReference>
<gene>
    <name evidence="5" type="ORF">DPV87_07345</name>
</gene>
<evidence type="ECO:0000259" key="4">
    <source>
        <dbReference type="Pfam" id="PF04586"/>
    </source>
</evidence>
<dbReference type="GO" id="GO:0006508">
    <property type="term" value="P:proteolysis"/>
    <property type="evidence" value="ECO:0007669"/>
    <property type="project" value="UniProtKB-KW"/>
</dbReference>
<evidence type="ECO:0000313" key="6">
    <source>
        <dbReference type="Proteomes" id="UP000253910"/>
    </source>
</evidence>
<dbReference type="Pfam" id="PF04586">
    <property type="entry name" value="Peptidase_S78"/>
    <property type="match status" value="1"/>
</dbReference>
<dbReference type="InterPro" id="IPR054613">
    <property type="entry name" value="Peptidase_S78_dom"/>
</dbReference>
<keyword evidence="3" id="KW-0378">Hydrolase</keyword>
<dbReference type="GO" id="GO:0008233">
    <property type="term" value="F:peptidase activity"/>
    <property type="evidence" value="ECO:0007669"/>
    <property type="project" value="UniProtKB-KW"/>
</dbReference>
<dbReference type="InterPro" id="IPR006433">
    <property type="entry name" value="Prohead_protease"/>
</dbReference>
<feature type="domain" description="Prohead serine protease" evidence="4">
    <location>
        <begin position="15"/>
        <end position="172"/>
    </location>
</feature>
<dbReference type="AlphaFoldDB" id="A0A369Z167"/>
<comment type="caution">
    <text evidence="5">The sequence shown here is derived from an EMBL/GenBank/DDBJ whole genome shotgun (WGS) entry which is preliminary data.</text>
</comment>
<proteinExistence type="predicted"/>
<evidence type="ECO:0000256" key="3">
    <source>
        <dbReference type="ARBA" id="ARBA00022801"/>
    </source>
</evidence>
<dbReference type="NCBIfam" id="TIGR01543">
    <property type="entry name" value="proheadase_HK97"/>
    <property type="match status" value="1"/>
</dbReference>
<dbReference type="RefSeq" id="WP_049372594.1">
    <property type="nucleotide sequence ID" value="NZ_JUOR01000075.1"/>
</dbReference>
<keyword evidence="1" id="KW-1188">Viral release from host cell</keyword>
<reference evidence="5 6" key="1">
    <citation type="submission" date="2018-05" db="EMBL/GenBank/DDBJ databases">
        <title>Draft Genome Sequences for a Diverse set of 7 Haemophilus Species.</title>
        <authorList>
            <person name="Nichols M."/>
            <person name="Topaz N."/>
            <person name="Wang X."/>
            <person name="Wang X."/>
            <person name="Boxrud D."/>
        </authorList>
    </citation>
    <scope>NUCLEOTIDE SEQUENCE [LARGE SCALE GENOMIC DNA]</scope>
    <source>
        <strain evidence="5 6">C2008001710</strain>
    </source>
</reference>
<evidence type="ECO:0000256" key="2">
    <source>
        <dbReference type="ARBA" id="ARBA00022670"/>
    </source>
</evidence>
<evidence type="ECO:0000256" key="1">
    <source>
        <dbReference type="ARBA" id="ARBA00022612"/>
    </source>
</evidence>